<dbReference type="Proteomes" id="UP000178379">
    <property type="component" value="Unassembled WGS sequence"/>
</dbReference>
<proteinExistence type="predicted"/>
<feature type="transmembrane region" description="Helical" evidence="4">
    <location>
        <begin position="120"/>
        <end position="144"/>
    </location>
</feature>
<evidence type="ECO:0000256" key="4">
    <source>
        <dbReference type="SAM" id="Phobius"/>
    </source>
</evidence>
<feature type="transmembrane region" description="Helical" evidence="4">
    <location>
        <begin position="398"/>
        <end position="420"/>
    </location>
</feature>
<feature type="transmembrane region" description="Helical" evidence="4">
    <location>
        <begin position="284"/>
        <end position="304"/>
    </location>
</feature>
<feature type="transmembrane region" description="Helical" evidence="4">
    <location>
        <begin position="244"/>
        <end position="264"/>
    </location>
</feature>
<sequence length="451" mass="50126">MPGSRASRPAPFHRLIRRLVPVERGELTALAWSFLYFFTLLCGYYIIRPMRDAMGIAGGVDQLQWLFTGTFLVMLAAVPLFGWVAARFPRRRFVPYVYYFFIANLILFFLLFRLELTDAWVARAFFIWASVYNLFVVSVFWSFLADLFTNAQARRLFGFVAAGGTAGALTGPALTAWLAVPLGATNLLLVSAGFLALSALCVHRLVDWYQQQPRKGNRVNATTRESAMGGSILAGIQLVLRSPYLLGICLLMLLFTTLSTILYFHQAQIVRDAFANAAGRTAAFAVIDLTVNTLTLAIQMFLTARLVKALGIGWTLALVPILLAAGFVALALAPVFTVLAVVQVVRRAGDYALTRPAREMLYVVLGREEKYKAKSFVDTVVYRGGDAVSAWAYAGLRFLGLGLSAIAWIAVPLTLLWAWLSWRLGEQQGKIARQQNAPRRRRRIKNVRLNA</sequence>
<dbReference type="EMBL" id="MFSQ01000076">
    <property type="protein sequence ID" value="OGI39867.1"/>
    <property type="molecule type" value="Genomic_DNA"/>
</dbReference>
<keyword evidence="2 4" id="KW-1133">Transmembrane helix</keyword>
<keyword evidence="1 4" id="KW-0812">Transmembrane</keyword>
<comment type="caution">
    <text evidence="5">The sequence shown here is derived from an EMBL/GenBank/DDBJ whole genome shotgun (WGS) entry which is preliminary data.</text>
</comment>
<protein>
    <submittedName>
        <fullName evidence="5">MFS transporter</fullName>
    </submittedName>
</protein>
<dbReference type="Gene3D" id="1.20.1250.20">
    <property type="entry name" value="MFS general substrate transporter like domains"/>
    <property type="match status" value="1"/>
</dbReference>
<feature type="transmembrane region" description="Helical" evidence="4">
    <location>
        <begin position="27"/>
        <end position="47"/>
    </location>
</feature>
<accession>A0A1F6T3Z7</accession>
<dbReference type="PANTHER" id="PTHR43596:SF1">
    <property type="entry name" value="ADP,ATP CARRIER PROTEIN"/>
    <property type="match status" value="1"/>
</dbReference>
<evidence type="ECO:0000313" key="5">
    <source>
        <dbReference type="EMBL" id="OGI39867.1"/>
    </source>
</evidence>
<dbReference type="SUPFAM" id="SSF103473">
    <property type="entry name" value="MFS general substrate transporter"/>
    <property type="match status" value="1"/>
</dbReference>
<feature type="transmembrane region" description="Helical" evidence="4">
    <location>
        <begin position="186"/>
        <end position="206"/>
    </location>
</feature>
<dbReference type="PANTHER" id="PTHR43596">
    <property type="entry name" value="ADP,ATP CARRIER PROTEIN"/>
    <property type="match status" value="1"/>
</dbReference>
<feature type="transmembrane region" description="Helical" evidence="4">
    <location>
        <begin position="96"/>
        <end position="114"/>
    </location>
</feature>
<evidence type="ECO:0000256" key="3">
    <source>
        <dbReference type="ARBA" id="ARBA00023136"/>
    </source>
</evidence>
<dbReference type="InterPro" id="IPR011701">
    <property type="entry name" value="MFS"/>
</dbReference>
<keyword evidence="3 4" id="KW-0472">Membrane</keyword>
<dbReference type="Pfam" id="PF07690">
    <property type="entry name" value="MFS_1"/>
    <property type="match status" value="1"/>
</dbReference>
<evidence type="ECO:0000256" key="2">
    <source>
        <dbReference type="ARBA" id="ARBA00022989"/>
    </source>
</evidence>
<evidence type="ECO:0000313" key="6">
    <source>
        <dbReference type="Proteomes" id="UP000178379"/>
    </source>
</evidence>
<dbReference type="GO" id="GO:0022857">
    <property type="term" value="F:transmembrane transporter activity"/>
    <property type="evidence" value="ECO:0007669"/>
    <property type="project" value="InterPro"/>
</dbReference>
<organism evidence="5 6">
    <name type="scientific">Candidatus Muproteobacteria bacterium RBG_16_62_13</name>
    <dbReference type="NCBI Taxonomy" id="1817756"/>
    <lineage>
        <taxon>Bacteria</taxon>
        <taxon>Pseudomonadati</taxon>
        <taxon>Pseudomonadota</taxon>
        <taxon>Candidatus Muproteobacteria</taxon>
    </lineage>
</organism>
<gene>
    <name evidence="5" type="ORF">A2140_07275</name>
</gene>
<evidence type="ECO:0000256" key="1">
    <source>
        <dbReference type="ARBA" id="ARBA00022692"/>
    </source>
</evidence>
<feature type="transmembrane region" description="Helical" evidence="4">
    <location>
        <begin position="156"/>
        <end position="180"/>
    </location>
</feature>
<dbReference type="InterPro" id="IPR036259">
    <property type="entry name" value="MFS_trans_sf"/>
</dbReference>
<feature type="transmembrane region" description="Helical" evidence="4">
    <location>
        <begin position="63"/>
        <end position="84"/>
    </location>
</feature>
<dbReference type="STRING" id="1817756.A2140_07275"/>
<dbReference type="AlphaFoldDB" id="A0A1F6T3Z7"/>
<feature type="transmembrane region" description="Helical" evidence="4">
    <location>
        <begin position="316"/>
        <end position="342"/>
    </location>
</feature>
<name>A0A1F6T3Z7_9PROT</name>
<reference evidence="5 6" key="1">
    <citation type="journal article" date="2016" name="Nat. Commun.">
        <title>Thousands of microbial genomes shed light on interconnected biogeochemical processes in an aquifer system.</title>
        <authorList>
            <person name="Anantharaman K."/>
            <person name="Brown C.T."/>
            <person name="Hug L.A."/>
            <person name="Sharon I."/>
            <person name="Castelle C.J."/>
            <person name="Probst A.J."/>
            <person name="Thomas B.C."/>
            <person name="Singh A."/>
            <person name="Wilkins M.J."/>
            <person name="Karaoz U."/>
            <person name="Brodie E.L."/>
            <person name="Williams K.H."/>
            <person name="Hubbard S.S."/>
            <person name="Banfield J.F."/>
        </authorList>
    </citation>
    <scope>NUCLEOTIDE SEQUENCE [LARGE SCALE GENOMIC DNA]</scope>
</reference>